<dbReference type="InterPro" id="IPR023614">
    <property type="entry name" value="Porin_dom_sf"/>
</dbReference>
<evidence type="ECO:0000259" key="12">
    <source>
        <dbReference type="Pfam" id="PF13609"/>
    </source>
</evidence>
<feature type="chain" id="PRO_5006053915" evidence="11">
    <location>
        <begin position="23"/>
        <end position="403"/>
    </location>
</feature>
<evidence type="ECO:0000256" key="3">
    <source>
        <dbReference type="ARBA" id="ARBA00022448"/>
    </source>
</evidence>
<comment type="subunit">
    <text evidence="2">Homotrimer.</text>
</comment>
<dbReference type="InterPro" id="IPR002299">
    <property type="entry name" value="Porin_Neis"/>
</dbReference>
<dbReference type="InterPro" id="IPR050298">
    <property type="entry name" value="Gram-neg_bact_OMP"/>
</dbReference>
<dbReference type="RefSeq" id="WP_035986235.1">
    <property type="nucleotide sequence ID" value="NZ_CP012746.1"/>
</dbReference>
<dbReference type="AlphaFoldDB" id="A0A0P0R479"/>
<dbReference type="GO" id="GO:0015288">
    <property type="term" value="F:porin activity"/>
    <property type="evidence" value="ECO:0007669"/>
    <property type="project" value="UniProtKB-KW"/>
</dbReference>
<organism evidence="13 14">
    <name type="scientific">Paraburkholderia caribensis MBA4</name>
    <dbReference type="NCBI Taxonomy" id="1323664"/>
    <lineage>
        <taxon>Bacteria</taxon>
        <taxon>Pseudomonadati</taxon>
        <taxon>Pseudomonadota</taxon>
        <taxon>Betaproteobacteria</taxon>
        <taxon>Burkholderiales</taxon>
        <taxon>Burkholderiaceae</taxon>
        <taxon>Paraburkholderia</taxon>
    </lineage>
</organism>
<keyword evidence="3" id="KW-0813">Transport</keyword>
<evidence type="ECO:0000313" key="14">
    <source>
        <dbReference type="Proteomes" id="UP000019146"/>
    </source>
</evidence>
<evidence type="ECO:0000256" key="6">
    <source>
        <dbReference type="ARBA" id="ARBA00022729"/>
    </source>
</evidence>
<dbReference type="GeneID" id="69967181"/>
<dbReference type="KEGG" id="bcai:K788_0005928"/>
<keyword evidence="6 11" id="KW-0732">Signal</keyword>
<evidence type="ECO:0000256" key="5">
    <source>
        <dbReference type="ARBA" id="ARBA00022692"/>
    </source>
</evidence>
<dbReference type="PRINTS" id="PR00184">
    <property type="entry name" value="NEISSPPORIN"/>
</dbReference>
<keyword evidence="4" id="KW-1134">Transmembrane beta strand</keyword>
<dbReference type="PANTHER" id="PTHR34501">
    <property type="entry name" value="PROTEIN YDDL-RELATED"/>
    <property type="match status" value="1"/>
</dbReference>
<keyword evidence="7" id="KW-0406">Ion transport</keyword>
<evidence type="ECO:0000313" key="13">
    <source>
        <dbReference type="EMBL" id="ALL62872.1"/>
    </source>
</evidence>
<evidence type="ECO:0000256" key="11">
    <source>
        <dbReference type="SAM" id="SignalP"/>
    </source>
</evidence>
<proteinExistence type="predicted"/>
<dbReference type="CDD" id="cd00342">
    <property type="entry name" value="gram_neg_porins"/>
    <property type="match status" value="1"/>
</dbReference>
<name>A0A0P0R479_9BURK</name>
<dbReference type="SUPFAM" id="SSF56935">
    <property type="entry name" value="Porins"/>
    <property type="match status" value="1"/>
</dbReference>
<gene>
    <name evidence="13" type="ORF">K788_0005928</name>
</gene>
<comment type="subcellular location">
    <subcellularLocation>
        <location evidence="1">Cell outer membrane</location>
        <topology evidence="1">Multi-pass membrane protein</topology>
    </subcellularLocation>
</comment>
<dbReference type="GO" id="GO:0046930">
    <property type="term" value="C:pore complex"/>
    <property type="evidence" value="ECO:0007669"/>
    <property type="project" value="UniProtKB-KW"/>
</dbReference>
<dbReference type="GO" id="GO:0009279">
    <property type="term" value="C:cell outer membrane"/>
    <property type="evidence" value="ECO:0007669"/>
    <property type="project" value="UniProtKB-SubCell"/>
</dbReference>
<reference evidence="13 14" key="1">
    <citation type="journal article" date="2014" name="Genome Announc.">
        <title>Draft Genome Sequence of the Haloacid-Degrading Burkholderia caribensis Strain MBA4.</title>
        <authorList>
            <person name="Pan Y."/>
            <person name="Kong K.F."/>
            <person name="Tsang J.S."/>
        </authorList>
    </citation>
    <scope>NUCLEOTIDE SEQUENCE [LARGE SCALE GENOMIC DNA]</scope>
    <source>
        <strain evidence="13 14">MBA4</strain>
    </source>
</reference>
<evidence type="ECO:0000256" key="2">
    <source>
        <dbReference type="ARBA" id="ARBA00011233"/>
    </source>
</evidence>
<evidence type="ECO:0000256" key="8">
    <source>
        <dbReference type="ARBA" id="ARBA00023114"/>
    </source>
</evidence>
<dbReference type="Proteomes" id="UP000019146">
    <property type="component" value="Chromosome 1"/>
</dbReference>
<evidence type="ECO:0000256" key="1">
    <source>
        <dbReference type="ARBA" id="ARBA00004571"/>
    </source>
</evidence>
<keyword evidence="8" id="KW-0626">Porin</keyword>
<protein>
    <submittedName>
        <fullName evidence="13">Outer membrane protein porin</fullName>
    </submittedName>
</protein>
<evidence type="ECO:0000256" key="7">
    <source>
        <dbReference type="ARBA" id="ARBA00023065"/>
    </source>
</evidence>
<keyword evidence="10" id="KW-0998">Cell outer membrane</keyword>
<dbReference type="Gene3D" id="2.40.160.10">
    <property type="entry name" value="Porin"/>
    <property type="match status" value="1"/>
</dbReference>
<dbReference type="Pfam" id="PF13609">
    <property type="entry name" value="Porin_4"/>
    <property type="match status" value="1"/>
</dbReference>
<keyword evidence="9" id="KW-0472">Membrane</keyword>
<dbReference type="GO" id="GO:0034220">
    <property type="term" value="P:monoatomic ion transmembrane transport"/>
    <property type="evidence" value="ECO:0007669"/>
    <property type="project" value="InterPro"/>
</dbReference>
<evidence type="ECO:0000256" key="10">
    <source>
        <dbReference type="ARBA" id="ARBA00023237"/>
    </source>
</evidence>
<dbReference type="PANTHER" id="PTHR34501:SF9">
    <property type="entry name" value="MAJOR OUTER MEMBRANE PROTEIN P.IA"/>
    <property type="match status" value="1"/>
</dbReference>
<sequence>MRFISKGVLGATLAFAAGGAAAQSSVTLYGVVDVFGQYLNSGAGTRSGPGSAYVPGYHSFSERSGGSAGSQFGLKGVEDLGGGLKAAFTVENGFNANNGTFFADSTLLFYRQAWVGLKHDDYGQLTFGRQYQPSFWAVYPTDPFRGNEVLSPIAAADLAGVRDRATLATQYVSGRQSNSIMYQSPEMWGMKLYAMYAFQGTTSQPIATTTGNMFDIALTYQGAGLYAALAYQFQHGGQETVSLGQTAAGLPLPASTFNLVSTAHYTGALGYRFGIVNLQFNYAYHQVKTPSSGQIVTVPGVGPVGALSSLVHPYSIMELGTTIQATSADVIEVAGIYRNVRGVHDNTLGIQVGADHSLSKRTSVYMRAGYMKNNGIANMSWPGVSAADGSKQILGVAGMTHRF</sequence>
<evidence type="ECO:0000256" key="4">
    <source>
        <dbReference type="ARBA" id="ARBA00022452"/>
    </source>
</evidence>
<dbReference type="PRINTS" id="PR00182">
    <property type="entry name" value="ECOLNEIPORIN"/>
</dbReference>
<dbReference type="InterPro" id="IPR001702">
    <property type="entry name" value="Porin_Gram-ve"/>
</dbReference>
<feature type="signal peptide" evidence="11">
    <location>
        <begin position="1"/>
        <end position="22"/>
    </location>
</feature>
<keyword evidence="5" id="KW-0812">Transmembrane</keyword>
<feature type="domain" description="Porin" evidence="12">
    <location>
        <begin position="12"/>
        <end position="375"/>
    </location>
</feature>
<dbReference type="EMBL" id="CP012746">
    <property type="protein sequence ID" value="ALL62872.1"/>
    <property type="molecule type" value="Genomic_DNA"/>
</dbReference>
<accession>A0A0P0R479</accession>
<dbReference type="InterPro" id="IPR033900">
    <property type="entry name" value="Gram_neg_porin_domain"/>
</dbReference>
<evidence type="ECO:0000256" key="9">
    <source>
        <dbReference type="ARBA" id="ARBA00023136"/>
    </source>
</evidence>